<keyword evidence="3" id="KW-1185">Reference proteome</keyword>
<name>A0A151JNF1_9HYME</name>
<proteinExistence type="predicted"/>
<evidence type="ECO:0000313" key="3">
    <source>
        <dbReference type="Proteomes" id="UP000078492"/>
    </source>
</evidence>
<gene>
    <name evidence="2" type="ORF">ALC57_02616</name>
</gene>
<evidence type="ECO:0000313" key="2">
    <source>
        <dbReference type="EMBL" id="KYN27980.1"/>
    </source>
</evidence>
<protein>
    <recommendedName>
        <fullName evidence="1">Helix-turn-helix domain-containing protein</fullName>
    </recommendedName>
</protein>
<sequence length="257" mass="29790">MFTVEEDQSTNIQASNLSDYNEALVNAVYSRPALYDYRIPIKERTSGMIIGLLDRILFLSHPEYHEQNIRDLINVLLKNGYPLNIIFSTINLRIKKLSKRRNIYVNNMFSENDTDVCNERKFFTIPYIDKISEKFYSIANKINQRVAYKSVNLNSVIKLGKDRLKIMDNTGVVYKIDCLKVGTRIKEHQYDIKKHKETDSVLANYPEKKSTYEGRLKSFEPYHEDGVTRQSHSGIIIVILTKDICDNCDNFGSSVLV</sequence>
<accession>A0A151JNF1</accession>
<feature type="domain" description="Helix-turn-helix" evidence="1">
    <location>
        <begin position="47"/>
        <end position="91"/>
    </location>
</feature>
<dbReference type="AlphaFoldDB" id="A0A151JNF1"/>
<reference evidence="2 3" key="1">
    <citation type="submission" date="2015-09" db="EMBL/GenBank/DDBJ databases">
        <title>Trachymyrmex cornetzi WGS genome.</title>
        <authorList>
            <person name="Nygaard S."/>
            <person name="Hu H."/>
            <person name="Boomsma J."/>
            <person name="Zhang G."/>
        </authorList>
    </citation>
    <scope>NUCLEOTIDE SEQUENCE [LARGE SCALE GENOMIC DNA]</scope>
    <source>
        <strain evidence="2">Tcor2-1</strain>
        <tissue evidence="2">Whole body</tissue>
    </source>
</reference>
<evidence type="ECO:0000259" key="1">
    <source>
        <dbReference type="Pfam" id="PF26215"/>
    </source>
</evidence>
<dbReference type="Pfam" id="PF26215">
    <property type="entry name" value="HTH_animal"/>
    <property type="match status" value="1"/>
</dbReference>
<dbReference type="EMBL" id="KQ978847">
    <property type="protein sequence ID" value="KYN27980.1"/>
    <property type="molecule type" value="Genomic_DNA"/>
</dbReference>
<organism evidence="2 3">
    <name type="scientific">Trachymyrmex cornetzi</name>
    <dbReference type="NCBI Taxonomy" id="471704"/>
    <lineage>
        <taxon>Eukaryota</taxon>
        <taxon>Metazoa</taxon>
        <taxon>Ecdysozoa</taxon>
        <taxon>Arthropoda</taxon>
        <taxon>Hexapoda</taxon>
        <taxon>Insecta</taxon>
        <taxon>Pterygota</taxon>
        <taxon>Neoptera</taxon>
        <taxon>Endopterygota</taxon>
        <taxon>Hymenoptera</taxon>
        <taxon>Apocrita</taxon>
        <taxon>Aculeata</taxon>
        <taxon>Formicoidea</taxon>
        <taxon>Formicidae</taxon>
        <taxon>Myrmicinae</taxon>
        <taxon>Trachymyrmex</taxon>
    </lineage>
</organism>
<dbReference type="Proteomes" id="UP000078492">
    <property type="component" value="Unassembled WGS sequence"/>
</dbReference>
<dbReference type="InterPro" id="IPR058912">
    <property type="entry name" value="HTH_animal"/>
</dbReference>